<dbReference type="EMBL" id="CM010719">
    <property type="protein sequence ID" value="RZC60599.1"/>
    <property type="molecule type" value="Genomic_DNA"/>
</dbReference>
<evidence type="ECO:0000256" key="1">
    <source>
        <dbReference type="SAM" id="SignalP"/>
    </source>
</evidence>
<dbReference type="Gramene" id="RZC60599">
    <property type="protein sequence ID" value="RZC60599"/>
    <property type="gene ID" value="C5167_022352"/>
</dbReference>
<reference evidence="2 3" key="1">
    <citation type="journal article" date="2018" name="Science">
        <title>The opium poppy genome and morphinan production.</title>
        <authorList>
            <person name="Guo L."/>
            <person name="Winzer T."/>
            <person name="Yang X."/>
            <person name="Li Y."/>
            <person name="Ning Z."/>
            <person name="He Z."/>
            <person name="Teodor R."/>
            <person name="Lu Y."/>
            <person name="Bowser T.A."/>
            <person name="Graham I.A."/>
            <person name="Ye K."/>
        </authorList>
    </citation>
    <scope>NUCLEOTIDE SEQUENCE [LARGE SCALE GENOMIC DNA]</scope>
    <source>
        <strain evidence="3">cv. HN1</strain>
        <tissue evidence="2">Leaves</tissue>
    </source>
</reference>
<keyword evidence="1" id="KW-0732">Signal</keyword>
<sequence>LKSPFLFPVLPLFLSFHHISSTDFQDQLEEDSLLVQAVHCLIWRSNWLPSRVRREIAAVSRAELTERC</sequence>
<feature type="chain" id="PRO_5021294638" evidence="1">
    <location>
        <begin position="22"/>
        <end position="68"/>
    </location>
</feature>
<protein>
    <submittedName>
        <fullName evidence="2">Uncharacterized protein</fullName>
    </submittedName>
</protein>
<evidence type="ECO:0000313" key="3">
    <source>
        <dbReference type="Proteomes" id="UP000316621"/>
    </source>
</evidence>
<feature type="non-terminal residue" evidence="2">
    <location>
        <position position="1"/>
    </location>
</feature>
<proteinExistence type="predicted"/>
<feature type="signal peptide" evidence="1">
    <location>
        <begin position="1"/>
        <end position="21"/>
    </location>
</feature>
<dbReference type="AlphaFoldDB" id="A0A4Y7JLH4"/>
<organism evidence="2 3">
    <name type="scientific">Papaver somniferum</name>
    <name type="common">Opium poppy</name>
    <dbReference type="NCBI Taxonomy" id="3469"/>
    <lineage>
        <taxon>Eukaryota</taxon>
        <taxon>Viridiplantae</taxon>
        <taxon>Streptophyta</taxon>
        <taxon>Embryophyta</taxon>
        <taxon>Tracheophyta</taxon>
        <taxon>Spermatophyta</taxon>
        <taxon>Magnoliopsida</taxon>
        <taxon>Ranunculales</taxon>
        <taxon>Papaveraceae</taxon>
        <taxon>Papaveroideae</taxon>
        <taxon>Papaver</taxon>
    </lineage>
</organism>
<gene>
    <name evidence="2" type="ORF">C5167_022352</name>
</gene>
<keyword evidence="3" id="KW-1185">Reference proteome</keyword>
<name>A0A4Y7JLH4_PAPSO</name>
<accession>A0A4Y7JLH4</accession>
<evidence type="ECO:0000313" key="2">
    <source>
        <dbReference type="EMBL" id="RZC60599.1"/>
    </source>
</evidence>
<dbReference type="Proteomes" id="UP000316621">
    <property type="component" value="Chromosome 5"/>
</dbReference>